<sequence length="48" mass="5680">MTKQQAKTLITLNNADTSLHKCRFFNKVFVKIKQICKEIMSFPFKFLV</sequence>
<dbReference type="EMBL" id="CP001842">
    <property type="protein sequence ID" value="ADB95343.1"/>
    <property type="molecule type" value="Genomic_DNA"/>
</dbReference>
<keyword evidence="2" id="KW-1185">Reference proteome</keyword>
<name>D3EPE3_ATETH</name>
<reference evidence="1 2" key="1">
    <citation type="journal article" date="2010" name="Nature">
        <title>Metabolic streamlining in an open-ocean nitrogen-fixing cyanobacterium.</title>
        <authorList>
            <person name="Tripp H.J."/>
            <person name="Bench S.R."/>
            <person name="Turk K.A."/>
            <person name="Foster R.A."/>
            <person name="Desany B.A."/>
            <person name="Niazi F."/>
            <person name="Affourtit J.P."/>
            <person name="Zehr J.P."/>
        </authorList>
    </citation>
    <scope>NUCLEOTIDE SEQUENCE [LARGE SCALE GENOMIC DNA]</scope>
    <source>
        <strain evidence="2">ALOHA</strain>
    </source>
</reference>
<organism evidence="2">
    <name type="scientific">Atelocyanobacterium thalassa (isolate ALOHA)</name>
    <dbReference type="NCBI Taxonomy" id="1453429"/>
    <lineage>
        <taxon>Bacteria</taxon>
        <taxon>Bacillati</taxon>
        <taxon>Cyanobacteriota</taxon>
        <taxon>Cyanophyceae</taxon>
        <taxon>Oscillatoriophycideae</taxon>
        <taxon>Chroococcales</taxon>
        <taxon>Aphanothecaceae</taxon>
        <taxon>Candidatus Atelocyanobacterium</taxon>
        <taxon>Candidatus Atelocyanobacterium thalassae</taxon>
    </lineage>
</organism>
<protein>
    <submittedName>
        <fullName evidence="1">Uncharacterized protein</fullName>
    </submittedName>
</protein>
<dbReference type="Proteomes" id="UP000001405">
    <property type="component" value="Chromosome"/>
</dbReference>
<proteinExistence type="predicted"/>
<accession>D3EPE3</accession>
<dbReference type="HOGENOM" id="CLU_3150614_0_0_3"/>
<evidence type="ECO:0000313" key="2">
    <source>
        <dbReference type="Proteomes" id="UP000001405"/>
    </source>
</evidence>
<evidence type="ECO:0000313" key="1">
    <source>
        <dbReference type="EMBL" id="ADB95343.1"/>
    </source>
</evidence>
<dbReference type="AlphaFoldDB" id="D3EPE3"/>
<dbReference type="KEGG" id="cyu:UCYN_06430"/>
<gene>
    <name evidence="1" type="ordered locus">UCYN_06430</name>
</gene>